<evidence type="ECO:0000256" key="1">
    <source>
        <dbReference type="ARBA" id="ARBA00022676"/>
    </source>
</evidence>
<keyword evidence="5" id="KW-1185">Reference proteome</keyword>
<dbReference type="CDD" id="cd11301">
    <property type="entry name" value="Fut1_Fut2_like"/>
    <property type="match status" value="1"/>
</dbReference>
<keyword evidence="3" id="KW-0472">Membrane</keyword>
<gene>
    <name evidence="4" type="ORF">Fcan01_10885</name>
</gene>
<dbReference type="PANTHER" id="PTHR11927">
    <property type="entry name" value="GALACTOSIDE 2-L-FUCOSYLTRANSFERASE"/>
    <property type="match status" value="1"/>
</dbReference>
<sequence>MALKKITRKVHPVLFFGTMINLFVSIFNVVYIQKSISNMMDNDRPRVERSTRTHPMLKTGDNSITDKNYYILAASLGKTSTKLRVLYPKGVFLRTKGGIGNQLYQYACHYALARKHNVPLYIDQRNQRAQHKTRNMSVEDRSFVLDSFNVPLFPWNTIDETWPLPNIVDITDSDLLSGSYNSTSFRDSLVSLHVTNFCQSEAYFAQYRDELRLFFTLKDGILTEAAKSWAEFIKTAGNIGETVAIHIRRGDFVSYNTTTPLSFFTTAISSLREQLISRNNKDIPISLFIFSDDAIYVRNVFLKALRETEGIYNIHIVSDPSKFTSLEELYMSTKCKNFVIPNSTFAWWAAYLAKHPNKIVYAAHLTTEHVKWLYVTESLERQQFYLWQYKHIYYPSGWNAIYPPSLL</sequence>
<dbReference type="GO" id="GO:0008107">
    <property type="term" value="F:galactoside 2-alpha-L-fucosyltransferase activity"/>
    <property type="evidence" value="ECO:0007669"/>
    <property type="project" value="InterPro"/>
</dbReference>
<dbReference type="GO" id="GO:0032580">
    <property type="term" value="C:Golgi cisterna membrane"/>
    <property type="evidence" value="ECO:0007669"/>
    <property type="project" value="UniProtKB-SubCell"/>
</dbReference>
<dbReference type="Gene3D" id="3.40.50.11350">
    <property type="match status" value="1"/>
</dbReference>
<name>A0A226EB74_FOLCA</name>
<keyword evidence="2 3" id="KW-0808">Transferase</keyword>
<dbReference type="Proteomes" id="UP000198287">
    <property type="component" value="Unassembled WGS sequence"/>
</dbReference>
<dbReference type="AlphaFoldDB" id="A0A226EB74"/>
<organism evidence="4 5">
    <name type="scientific">Folsomia candida</name>
    <name type="common">Springtail</name>
    <dbReference type="NCBI Taxonomy" id="158441"/>
    <lineage>
        <taxon>Eukaryota</taxon>
        <taxon>Metazoa</taxon>
        <taxon>Ecdysozoa</taxon>
        <taxon>Arthropoda</taxon>
        <taxon>Hexapoda</taxon>
        <taxon>Collembola</taxon>
        <taxon>Entomobryomorpha</taxon>
        <taxon>Isotomoidea</taxon>
        <taxon>Isotomidae</taxon>
        <taxon>Proisotominae</taxon>
        <taxon>Folsomia</taxon>
    </lineage>
</organism>
<keyword evidence="1 3" id="KW-0328">Glycosyltransferase</keyword>
<reference evidence="4 5" key="1">
    <citation type="submission" date="2015-12" db="EMBL/GenBank/DDBJ databases">
        <title>The genome of Folsomia candida.</title>
        <authorList>
            <person name="Faddeeva A."/>
            <person name="Derks M.F."/>
            <person name="Anvar Y."/>
            <person name="Smit S."/>
            <person name="Van Straalen N."/>
            <person name="Roelofs D."/>
        </authorList>
    </citation>
    <scope>NUCLEOTIDE SEQUENCE [LARGE SCALE GENOMIC DNA]</scope>
    <source>
        <strain evidence="4 5">VU population</strain>
        <tissue evidence="4">Whole body</tissue>
    </source>
</reference>
<dbReference type="UniPathway" id="UPA00378"/>
<dbReference type="Pfam" id="PF01531">
    <property type="entry name" value="Glyco_transf_11"/>
    <property type="match status" value="1"/>
</dbReference>
<keyword evidence="3" id="KW-0735">Signal-anchor</keyword>
<dbReference type="EC" id="2.4.1.-" evidence="3"/>
<keyword evidence="3" id="KW-0333">Golgi apparatus</keyword>
<protein>
    <recommendedName>
        <fullName evidence="3">L-Fucosyltransferase</fullName>
        <ecNumber evidence="3">2.4.1.-</ecNumber>
    </recommendedName>
</protein>
<dbReference type="OrthoDB" id="3226at2759"/>
<evidence type="ECO:0000313" key="4">
    <source>
        <dbReference type="EMBL" id="OXA53916.1"/>
    </source>
</evidence>
<dbReference type="InterPro" id="IPR002516">
    <property type="entry name" value="Glyco_trans_11"/>
</dbReference>
<comment type="subcellular location">
    <subcellularLocation>
        <location evidence="3">Golgi apparatus</location>
        <location evidence="3">Golgi stack membrane</location>
        <topology evidence="3">Single-pass type II membrane protein</topology>
    </subcellularLocation>
</comment>
<feature type="transmembrane region" description="Helical" evidence="3">
    <location>
        <begin position="12"/>
        <end position="32"/>
    </location>
</feature>
<keyword evidence="3" id="KW-0812">Transmembrane</keyword>
<dbReference type="EMBL" id="LNIX01000005">
    <property type="protein sequence ID" value="OXA53916.1"/>
    <property type="molecule type" value="Genomic_DNA"/>
</dbReference>
<evidence type="ECO:0000256" key="2">
    <source>
        <dbReference type="ARBA" id="ARBA00022679"/>
    </source>
</evidence>
<dbReference type="PANTHER" id="PTHR11927:SF9">
    <property type="entry name" value="L-FUCOSYLTRANSFERASE"/>
    <property type="match status" value="1"/>
</dbReference>
<dbReference type="GO" id="GO:0005975">
    <property type="term" value="P:carbohydrate metabolic process"/>
    <property type="evidence" value="ECO:0007669"/>
    <property type="project" value="InterPro"/>
</dbReference>
<keyword evidence="3" id="KW-1133">Transmembrane helix</keyword>
<evidence type="ECO:0000313" key="5">
    <source>
        <dbReference type="Proteomes" id="UP000198287"/>
    </source>
</evidence>
<comment type="similarity">
    <text evidence="3">Belongs to the glycosyltransferase 11 family.</text>
</comment>
<keyword evidence="3" id="KW-0325">Glycoprotein</keyword>
<accession>A0A226EB74</accession>
<comment type="caution">
    <text evidence="4">The sequence shown here is derived from an EMBL/GenBank/DDBJ whole genome shotgun (WGS) entry which is preliminary data.</text>
</comment>
<comment type="pathway">
    <text evidence="3">Protein modification; protein glycosylation.</text>
</comment>
<proteinExistence type="inferred from homology"/>
<evidence type="ECO:0000256" key="3">
    <source>
        <dbReference type="RuleBase" id="RU363129"/>
    </source>
</evidence>